<dbReference type="Proteomes" id="UP000004528">
    <property type="component" value="Unassembled WGS sequence"/>
</dbReference>
<dbReference type="OrthoDB" id="2794157at2"/>
<dbReference type="EMBL" id="ACKU01000026">
    <property type="protein sequence ID" value="EER74336.1"/>
    <property type="molecule type" value="Genomic_DNA"/>
</dbReference>
<reference evidence="1 2" key="1">
    <citation type="submission" date="2009-04" db="EMBL/GenBank/DDBJ databases">
        <authorList>
            <person name="Qin X."/>
            <person name="Bachman B."/>
            <person name="Battles P."/>
            <person name="Bell A."/>
            <person name="Bess C."/>
            <person name="Bickham C."/>
            <person name="Chaboub L."/>
            <person name="Chen D."/>
            <person name="Coyle M."/>
            <person name="Deiros D.R."/>
            <person name="Dinh H."/>
            <person name="Forbes L."/>
            <person name="Fowler G."/>
            <person name="Francisco L."/>
            <person name="Fu Q."/>
            <person name="Gubbala S."/>
            <person name="Hale W."/>
            <person name="Han Y."/>
            <person name="Hemphill L."/>
            <person name="Highlander S.K."/>
            <person name="Hirani K."/>
            <person name="Hogues M."/>
            <person name="Jackson L."/>
            <person name="Jakkamsetti A."/>
            <person name="Javaid M."/>
            <person name="Jiang H."/>
            <person name="Korchina V."/>
            <person name="Kovar C."/>
            <person name="Lara F."/>
            <person name="Lee S."/>
            <person name="Mata R."/>
            <person name="Mathew T."/>
            <person name="Moen C."/>
            <person name="Morales K."/>
            <person name="Munidasa M."/>
            <person name="Nazareth L."/>
            <person name="Ngo R."/>
            <person name="Nguyen L."/>
            <person name="Okwuonu G."/>
            <person name="Ongeri F."/>
            <person name="Patil S."/>
            <person name="Petrosino J."/>
            <person name="Pham C."/>
            <person name="Pham P."/>
            <person name="Pu L.-L."/>
            <person name="Puazo M."/>
            <person name="Raj R."/>
            <person name="Reid J."/>
            <person name="Rouhana J."/>
            <person name="Saada N."/>
            <person name="Shang Y."/>
            <person name="Simmons D."/>
            <person name="Thornton R."/>
            <person name="Warren J."/>
            <person name="Weissenberger G."/>
            <person name="Zhang J."/>
            <person name="Zhang L."/>
            <person name="Zhou C."/>
            <person name="Zhu D."/>
            <person name="Muzny D."/>
            <person name="Worley K."/>
            <person name="Gibbs R."/>
        </authorList>
    </citation>
    <scope>NUCLEOTIDE SEQUENCE [LARGE SCALE GENOMIC DNA]</scope>
    <source>
        <strain evidence="1 2">ATCC 33313</strain>
    </source>
</reference>
<evidence type="ECO:0000313" key="1">
    <source>
        <dbReference type="EMBL" id="EER74336.1"/>
    </source>
</evidence>
<protein>
    <submittedName>
        <fullName evidence="1">Uncharacterized protein</fullName>
    </submittedName>
</protein>
<accession>C5RBU1</accession>
<dbReference type="STRING" id="585506.HMPREF0877_1437"/>
<evidence type="ECO:0000313" key="2">
    <source>
        <dbReference type="Proteomes" id="UP000004528"/>
    </source>
</evidence>
<name>C5RBU1_WEIPA</name>
<organism evidence="1 2">
    <name type="scientific">Weissella paramesenteroides ATCC 33313</name>
    <dbReference type="NCBI Taxonomy" id="585506"/>
    <lineage>
        <taxon>Bacteria</taxon>
        <taxon>Bacillati</taxon>
        <taxon>Bacillota</taxon>
        <taxon>Bacilli</taxon>
        <taxon>Lactobacillales</taxon>
        <taxon>Lactobacillaceae</taxon>
        <taxon>Weissella</taxon>
    </lineage>
</organism>
<keyword evidence="2" id="KW-1185">Reference proteome</keyword>
<dbReference type="HOGENOM" id="CLU_754095_0_0_9"/>
<sequence>MYYDKFDLINDIAYSNLEVSSDQHCQAPVLNIFLKNVCKGFNLTSFQREILKLSQVTNVGEMYDTPYLSHKSYPSPRSLYTSQLFIIIDGRLISSDSWTGEILEYWSDDLHLSNGDIVIISNPINDSHYTKLQLTLRLLEVGHLIQNIQLLDDVFFNTKFIIDNTYDGVVVLRHSQPDKNYMMDEMKLEQFHQALLYRYSGKYFGGYSLASKQYKMELDIMKLNTDGLLQVQVFENDTDNMCYLNRDNGVSIPYIEMNRLYSFMSARSMNAFYVISIKRNILDARGNIADHIQQVGMCAQNILLHISKPDVFARPMKQMNGRFWQKYIGNDWIPFYGIYAGRYLPASFPGAKVIAR</sequence>
<comment type="caution">
    <text evidence="1">The sequence shown here is derived from an EMBL/GenBank/DDBJ whole genome shotgun (WGS) entry which is preliminary data.</text>
</comment>
<proteinExistence type="predicted"/>
<dbReference type="AlphaFoldDB" id="C5RBU1"/>
<dbReference type="RefSeq" id="WP_002827210.1">
    <property type="nucleotide sequence ID" value="NZ_GG697128.1"/>
</dbReference>
<gene>
    <name evidence="1" type="ORF">HMPREF0877_1437</name>
</gene>